<organism evidence="7 8">
    <name type="scientific">Labeo rohita</name>
    <name type="common">Indian major carp</name>
    <name type="synonym">Cyprinus rohita</name>
    <dbReference type="NCBI Taxonomy" id="84645"/>
    <lineage>
        <taxon>Eukaryota</taxon>
        <taxon>Metazoa</taxon>
        <taxon>Chordata</taxon>
        <taxon>Craniata</taxon>
        <taxon>Vertebrata</taxon>
        <taxon>Euteleostomi</taxon>
        <taxon>Actinopterygii</taxon>
        <taxon>Neopterygii</taxon>
        <taxon>Teleostei</taxon>
        <taxon>Ostariophysi</taxon>
        <taxon>Cypriniformes</taxon>
        <taxon>Cyprinidae</taxon>
        <taxon>Labeoninae</taxon>
        <taxon>Labeonini</taxon>
        <taxon>Labeo</taxon>
    </lineage>
</organism>
<dbReference type="Proteomes" id="UP000290572">
    <property type="component" value="Unassembled WGS sequence"/>
</dbReference>
<feature type="domain" description="Ubiquitin-like protease family profile" evidence="6">
    <location>
        <begin position="157"/>
        <end position="200"/>
    </location>
</feature>
<feature type="coiled-coil region" evidence="4">
    <location>
        <begin position="9"/>
        <end position="75"/>
    </location>
</feature>
<dbReference type="Pfam" id="PF02902">
    <property type="entry name" value="Peptidase_C48"/>
    <property type="match status" value="1"/>
</dbReference>
<feature type="transmembrane region" description="Helical" evidence="5">
    <location>
        <begin position="82"/>
        <end position="104"/>
    </location>
</feature>
<sequence>MIKEKLGYLDECMEQLIREKQNVEQQKKEKSLAIKNLLIKKKSVEESLKQSKAALEQAEKHIESTNYAIRAHREKMSTCDDVATAGAILLAVPIIGWIAGPIMINEGQQGFEEAANALRDAEWERQNFVSQIDIGNAIGPVKMTAKIATGTWVLLKNKDMPQQIGGVDCGVFMLMYALHLTLGAPFDFTSCDMPKIRRWWTLILLENFGVFSER</sequence>
<proteinExistence type="inferred from homology"/>
<evidence type="ECO:0000313" key="7">
    <source>
        <dbReference type="EMBL" id="RXN18471.1"/>
    </source>
</evidence>
<evidence type="ECO:0000259" key="6">
    <source>
        <dbReference type="Pfam" id="PF02902"/>
    </source>
</evidence>
<dbReference type="GO" id="GO:0006508">
    <property type="term" value="P:proteolysis"/>
    <property type="evidence" value="ECO:0007669"/>
    <property type="project" value="UniProtKB-KW"/>
</dbReference>
<evidence type="ECO:0000313" key="8">
    <source>
        <dbReference type="Proteomes" id="UP000290572"/>
    </source>
</evidence>
<accession>A0A498MC07</accession>
<reference evidence="7 8" key="1">
    <citation type="submission" date="2018-03" db="EMBL/GenBank/DDBJ databases">
        <title>Draft genome sequence of Rohu Carp (Labeo rohita).</title>
        <authorList>
            <person name="Das P."/>
            <person name="Kushwaha B."/>
            <person name="Joshi C.G."/>
            <person name="Kumar D."/>
            <person name="Nagpure N.S."/>
            <person name="Sahoo L."/>
            <person name="Das S.P."/>
            <person name="Bit A."/>
            <person name="Patnaik S."/>
            <person name="Meher P.K."/>
            <person name="Jayasankar P."/>
            <person name="Koringa P.G."/>
            <person name="Patel N.V."/>
            <person name="Hinsu A.T."/>
            <person name="Kumar R."/>
            <person name="Pandey M."/>
            <person name="Agarwal S."/>
            <person name="Srivastava S."/>
            <person name="Singh M."/>
            <person name="Iquebal M.A."/>
            <person name="Jaiswal S."/>
            <person name="Angadi U.B."/>
            <person name="Kumar N."/>
            <person name="Raza M."/>
            <person name="Shah T.M."/>
            <person name="Rai A."/>
            <person name="Jena J.K."/>
        </authorList>
    </citation>
    <scope>NUCLEOTIDE SEQUENCE [LARGE SCALE GENOMIC DNA]</scope>
    <source>
        <strain evidence="7">DASCIFA01</strain>
        <tissue evidence="7">Testis</tissue>
    </source>
</reference>
<dbReference type="SUPFAM" id="SSF54001">
    <property type="entry name" value="Cysteine proteinases"/>
    <property type="match status" value="1"/>
</dbReference>
<dbReference type="InterPro" id="IPR038765">
    <property type="entry name" value="Papain-like_cys_pep_sf"/>
</dbReference>
<dbReference type="EMBL" id="QBIY01012718">
    <property type="protein sequence ID" value="RXN18471.1"/>
    <property type="molecule type" value="Genomic_DNA"/>
</dbReference>
<gene>
    <name evidence="7" type="ORF">ROHU_007741</name>
</gene>
<dbReference type="AlphaFoldDB" id="A0A498MC07"/>
<keyword evidence="4" id="KW-0175">Coiled coil</keyword>
<evidence type="ECO:0000256" key="3">
    <source>
        <dbReference type="ARBA" id="ARBA00022801"/>
    </source>
</evidence>
<comment type="similarity">
    <text evidence="1">Belongs to the peptidase C48 family.</text>
</comment>
<evidence type="ECO:0000256" key="2">
    <source>
        <dbReference type="ARBA" id="ARBA00022670"/>
    </source>
</evidence>
<dbReference type="InterPro" id="IPR003653">
    <property type="entry name" value="Peptidase_C48_C"/>
</dbReference>
<keyword evidence="5" id="KW-1133">Transmembrane helix</keyword>
<evidence type="ECO:0000256" key="4">
    <source>
        <dbReference type="SAM" id="Coils"/>
    </source>
</evidence>
<keyword evidence="8" id="KW-1185">Reference proteome</keyword>
<protein>
    <recommendedName>
        <fullName evidence="6">Ubiquitin-like protease family profile domain-containing protein</fullName>
    </recommendedName>
</protein>
<dbReference type="Gene3D" id="3.40.395.10">
    <property type="entry name" value="Adenoviral Proteinase, Chain A"/>
    <property type="match status" value="1"/>
</dbReference>
<name>A0A498MC07_LABRO</name>
<comment type="caution">
    <text evidence="7">The sequence shown here is derived from an EMBL/GenBank/DDBJ whole genome shotgun (WGS) entry which is preliminary data.</text>
</comment>
<dbReference type="GO" id="GO:0008234">
    <property type="term" value="F:cysteine-type peptidase activity"/>
    <property type="evidence" value="ECO:0007669"/>
    <property type="project" value="InterPro"/>
</dbReference>
<keyword evidence="3" id="KW-0378">Hydrolase</keyword>
<keyword evidence="2" id="KW-0645">Protease</keyword>
<evidence type="ECO:0000256" key="5">
    <source>
        <dbReference type="SAM" id="Phobius"/>
    </source>
</evidence>
<evidence type="ECO:0000256" key="1">
    <source>
        <dbReference type="ARBA" id="ARBA00005234"/>
    </source>
</evidence>
<keyword evidence="5" id="KW-0472">Membrane</keyword>
<keyword evidence="5" id="KW-0812">Transmembrane</keyword>